<reference evidence="3" key="1">
    <citation type="submission" date="2023-01" db="EMBL/GenBank/DDBJ databases">
        <title>The diversity of Class Acidimicrobiia in South China Sea sediment environments and the proposal of Iamia marina sp. nov., a novel species of the genus Iamia.</title>
        <authorList>
            <person name="He Y."/>
            <person name="Tian X."/>
        </authorList>
    </citation>
    <scope>NUCLEOTIDE SEQUENCE</scope>
    <source>
        <strain evidence="3">DSM 19957</strain>
    </source>
</reference>
<dbReference type="RefSeq" id="WP_272738081.1">
    <property type="nucleotide sequence ID" value="NZ_CP116942.1"/>
</dbReference>
<dbReference type="KEGG" id="ima:PO878_07465"/>
<dbReference type="AlphaFoldDB" id="A0AAE9Y894"/>
<dbReference type="EMBL" id="CP116942">
    <property type="protein sequence ID" value="WCO68565.1"/>
    <property type="molecule type" value="Genomic_DNA"/>
</dbReference>
<dbReference type="SUPFAM" id="SSF56219">
    <property type="entry name" value="DNase I-like"/>
    <property type="match status" value="1"/>
</dbReference>
<gene>
    <name evidence="3" type="ORF">PO878_07465</name>
</gene>
<proteinExistence type="predicted"/>
<name>A0AAE9Y894_9ACTN</name>
<feature type="domain" description="Endonuclease/exonuclease/phosphatase" evidence="2">
    <location>
        <begin position="53"/>
        <end position="252"/>
    </location>
</feature>
<dbReference type="Pfam" id="PF03372">
    <property type="entry name" value="Exo_endo_phos"/>
    <property type="match status" value="1"/>
</dbReference>
<evidence type="ECO:0000256" key="1">
    <source>
        <dbReference type="SAM" id="MobiDB-lite"/>
    </source>
</evidence>
<keyword evidence="3" id="KW-0378">Hydrolase</keyword>
<keyword evidence="4" id="KW-1185">Reference proteome</keyword>
<dbReference type="GO" id="GO:0004519">
    <property type="term" value="F:endonuclease activity"/>
    <property type="evidence" value="ECO:0007669"/>
    <property type="project" value="UniProtKB-KW"/>
</dbReference>
<dbReference type="Gene3D" id="3.60.10.10">
    <property type="entry name" value="Endonuclease/exonuclease/phosphatase"/>
    <property type="match status" value="1"/>
</dbReference>
<keyword evidence="3" id="KW-0255">Endonuclease</keyword>
<accession>A0AAE9Y894</accession>
<protein>
    <submittedName>
        <fullName evidence="3">Endonuclease/exonuclease/phosphatase family protein</fullName>
    </submittedName>
</protein>
<organism evidence="3 4">
    <name type="scientific">Iamia majanohamensis</name>
    <dbReference type="NCBI Taxonomy" id="467976"/>
    <lineage>
        <taxon>Bacteria</taxon>
        <taxon>Bacillati</taxon>
        <taxon>Actinomycetota</taxon>
        <taxon>Acidimicrobiia</taxon>
        <taxon>Acidimicrobiales</taxon>
        <taxon>Iamiaceae</taxon>
        <taxon>Iamia</taxon>
    </lineage>
</organism>
<evidence type="ECO:0000313" key="3">
    <source>
        <dbReference type="EMBL" id="WCO68565.1"/>
    </source>
</evidence>
<evidence type="ECO:0000313" key="4">
    <source>
        <dbReference type="Proteomes" id="UP001216390"/>
    </source>
</evidence>
<dbReference type="InterPro" id="IPR036691">
    <property type="entry name" value="Endo/exonu/phosph_ase_sf"/>
</dbReference>
<dbReference type="InterPro" id="IPR005135">
    <property type="entry name" value="Endo/exonuclease/phosphatase"/>
</dbReference>
<feature type="region of interest" description="Disordered" evidence="1">
    <location>
        <begin position="14"/>
        <end position="33"/>
    </location>
</feature>
<sequence length="264" mass="27814">MGRTSGLRRRAIIAESGLPLRPRDPGPSGPSTGPLLTVLAANLCRTEHDAEAQARGVLAVDADLLLLTEVTADTVDALGAAGLATSHPHAVLDPDEGYFGAAIASRHPLTDRGGCDLGGRRGHVADVHVDGTDVRVVPVHTQAPIHDHDVAVWHSTIEANAAVADDAPGPVVLAGDWNATGGHRRLRRALARRGLVDAQVRRGHRWFPTWPTAAHPLMWVPVTPVLTLDHVVVSPDVAVVGLERLPLPATDHLALRAALRLPAA</sequence>
<dbReference type="Proteomes" id="UP001216390">
    <property type="component" value="Chromosome"/>
</dbReference>
<evidence type="ECO:0000259" key="2">
    <source>
        <dbReference type="Pfam" id="PF03372"/>
    </source>
</evidence>
<keyword evidence="3" id="KW-0540">Nuclease</keyword>